<dbReference type="RefSeq" id="WP_084829188.1">
    <property type="nucleotide sequence ID" value="NZ_CM002372.1"/>
</dbReference>
<feature type="domain" description="Peptidase M16 C-terminal" evidence="1">
    <location>
        <begin position="188"/>
        <end position="349"/>
    </location>
</feature>
<evidence type="ECO:0000259" key="1">
    <source>
        <dbReference type="Pfam" id="PF05193"/>
    </source>
</evidence>
<dbReference type="SUPFAM" id="SSF63411">
    <property type="entry name" value="LuxS/MPP-like metallohydrolase"/>
    <property type="match status" value="2"/>
</dbReference>
<dbReference type="PANTHER" id="PTHR11851:SF186">
    <property type="entry name" value="INACTIVE METALLOPROTEASE YMFF-RELATED"/>
    <property type="match status" value="1"/>
</dbReference>
<dbReference type="GO" id="GO:0046872">
    <property type="term" value="F:metal ion binding"/>
    <property type="evidence" value="ECO:0007669"/>
    <property type="project" value="InterPro"/>
</dbReference>
<dbReference type="Pfam" id="PF05193">
    <property type="entry name" value="Peptidase_M16_C"/>
    <property type="match status" value="1"/>
</dbReference>
<dbReference type="HOGENOM" id="CLU_052943_0_0_9"/>
<evidence type="ECO:0000313" key="2">
    <source>
        <dbReference type="EMBL" id="ETW87957.1"/>
    </source>
</evidence>
<dbReference type="Gene3D" id="3.30.830.10">
    <property type="entry name" value="Metalloenzyme, LuxS/M16 peptidase-like"/>
    <property type="match status" value="2"/>
</dbReference>
<reference evidence="3" key="1">
    <citation type="submission" date="2013-12" db="EMBL/GenBank/DDBJ databases">
        <title>Genome sequences of Streptococcus thermophilus strains MTH17CL396 and M17PTZA496 isolated from Fontina cheese in Valle d'Aosta region (Italy).</title>
        <authorList>
            <person name="Treu L."/>
            <person name="Giacomini A."/>
            <person name="Corich V."/>
            <person name="Vendramin V."/>
            <person name="Bovo B."/>
        </authorList>
    </citation>
    <scope>NUCLEOTIDE SEQUENCE [LARGE SCALE GENOMIC DNA]</scope>
    <source>
        <strain evidence="3">M17PTZA496</strain>
    </source>
</reference>
<dbReference type="NCBIfam" id="NF047422">
    <property type="entry name" value="YfmF_fam"/>
    <property type="match status" value="1"/>
</dbReference>
<dbReference type="EMBL" id="AZJT01000074">
    <property type="protein sequence ID" value="ETW87957.1"/>
    <property type="molecule type" value="Genomic_DNA"/>
</dbReference>
<accession>A0A0E2Q0E2</accession>
<comment type="caution">
    <text evidence="2">The sequence shown here is derived from an EMBL/GenBank/DDBJ whole genome shotgun (WGS) entry which is preliminary data.</text>
</comment>
<proteinExistence type="predicted"/>
<dbReference type="InterPro" id="IPR050361">
    <property type="entry name" value="MPP/UQCRC_Complex"/>
</dbReference>
<dbReference type="PATRIC" id="fig|1433289.7.peg.2367"/>
<organism evidence="2 3">
    <name type="scientific">Streptococcus thermophilus M17PTZA496</name>
    <dbReference type="NCBI Taxonomy" id="1433289"/>
    <lineage>
        <taxon>Bacteria</taxon>
        <taxon>Bacillati</taxon>
        <taxon>Bacillota</taxon>
        <taxon>Bacilli</taxon>
        <taxon>Lactobacillales</taxon>
        <taxon>Streptococcaceae</taxon>
        <taxon>Streptococcus</taxon>
    </lineage>
</organism>
<gene>
    <name evidence="2" type="ORF">X841_11530</name>
</gene>
<dbReference type="Proteomes" id="UP000024559">
    <property type="component" value="Chromosome"/>
</dbReference>
<dbReference type="InterPro" id="IPR011249">
    <property type="entry name" value="Metalloenz_LuxS/M16"/>
</dbReference>
<protein>
    <submittedName>
        <fullName evidence="2">Peptidase M16</fullName>
    </submittedName>
</protein>
<dbReference type="AlphaFoldDB" id="A0A0E2Q0E2"/>
<sequence length="416" mass="48223">MKIADGVYVHFIPTQKYKTNRIVFRMTGSLNKQTIAKRALVSQMLATANQTYPTVQSFKERLASLYGTQLSTKVSTKGLTHSVDIELTYLKDFFIPMNKSLFWEVLGFLKDCLYNPLSIVAQYQNKVFDIEKQNLMTYLDVDTENNYYYSEVQGRELYFVNEALKVPKYGRVELVEAETSFTAYQEFQSMLTKDRIDIFMVGEFDDYQVLRGLHRFPLEGRQVDLQFSYNQPYSKVVKEKIETRQTSQSILQLGYQFPCQYGDKDYFALIVFNGMLGEFAHSALFTKIREKEGLAYSIGSQFDAFTGLLEIYAGIEKSNRNQAMRGIIRELNHIKLGRFSSSLFNQTKKIIRMNALLSEDHALTLVEQHFNKVIFGDKNISLEDWLDKIEKVTKKDVCRIARQVKLQSLFFLEGVS</sequence>
<evidence type="ECO:0000313" key="3">
    <source>
        <dbReference type="Proteomes" id="UP000024559"/>
    </source>
</evidence>
<dbReference type="PANTHER" id="PTHR11851">
    <property type="entry name" value="METALLOPROTEASE"/>
    <property type="match status" value="1"/>
</dbReference>
<dbReference type="InterPro" id="IPR007863">
    <property type="entry name" value="Peptidase_M16_C"/>
</dbReference>
<name>A0A0E2Q0E2_STRTR</name>